<dbReference type="AlphaFoldDB" id="A0ABD0NNW6"/>
<dbReference type="Proteomes" id="UP001529510">
    <property type="component" value="Unassembled WGS sequence"/>
</dbReference>
<organism evidence="2 3">
    <name type="scientific">Cirrhinus mrigala</name>
    <name type="common">Mrigala</name>
    <dbReference type="NCBI Taxonomy" id="683832"/>
    <lineage>
        <taxon>Eukaryota</taxon>
        <taxon>Metazoa</taxon>
        <taxon>Chordata</taxon>
        <taxon>Craniata</taxon>
        <taxon>Vertebrata</taxon>
        <taxon>Euteleostomi</taxon>
        <taxon>Actinopterygii</taxon>
        <taxon>Neopterygii</taxon>
        <taxon>Teleostei</taxon>
        <taxon>Ostariophysi</taxon>
        <taxon>Cypriniformes</taxon>
        <taxon>Cyprinidae</taxon>
        <taxon>Labeoninae</taxon>
        <taxon>Labeonini</taxon>
        <taxon>Cirrhinus</taxon>
    </lineage>
</organism>
<name>A0ABD0NNW6_CIRMR</name>
<feature type="non-terminal residue" evidence="2">
    <location>
        <position position="1"/>
    </location>
</feature>
<reference evidence="2 3" key="1">
    <citation type="submission" date="2024-05" db="EMBL/GenBank/DDBJ databases">
        <title>Genome sequencing and assembly of Indian major carp, Cirrhinus mrigala (Hamilton, 1822).</title>
        <authorList>
            <person name="Mohindra V."/>
            <person name="Chowdhury L.M."/>
            <person name="Lal K."/>
            <person name="Jena J.K."/>
        </authorList>
    </citation>
    <scope>NUCLEOTIDE SEQUENCE [LARGE SCALE GENOMIC DNA]</scope>
    <source>
        <strain evidence="2">CM1030</strain>
        <tissue evidence="2">Blood</tissue>
    </source>
</reference>
<feature type="region of interest" description="Disordered" evidence="1">
    <location>
        <begin position="11"/>
        <end position="76"/>
    </location>
</feature>
<proteinExistence type="predicted"/>
<accession>A0ABD0NNW6</accession>
<sequence length="76" mass="8674">DDVQTILHHQLLRQQQEEQAQKKSRGFGVLRRSNKPLPPKPDYSTLTVPIPQTPSPTGTQKWKDKFKRGKISTQGP</sequence>
<evidence type="ECO:0000256" key="1">
    <source>
        <dbReference type="SAM" id="MobiDB-lite"/>
    </source>
</evidence>
<protein>
    <submittedName>
        <fullName evidence="2">Uncharacterized protein</fullName>
    </submittedName>
</protein>
<gene>
    <name evidence="2" type="ORF">M9458_042032</name>
</gene>
<keyword evidence="3" id="KW-1185">Reference proteome</keyword>
<comment type="caution">
    <text evidence="2">The sequence shown here is derived from an EMBL/GenBank/DDBJ whole genome shotgun (WGS) entry which is preliminary data.</text>
</comment>
<evidence type="ECO:0000313" key="3">
    <source>
        <dbReference type="Proteomes" id="UP001529510"/>
    </source>
</evidence>
<evidence type="ECO:0000313" key="2">
    <source>
        <dbReference type="EMBL" id="KAL0162636.1"/>
    </source>
</evidence>
<dbReference type="EMBL" id="JAMKFB020000021">
    <property type="protein sequence ID" value="KAL0162636.1"/>
    <property type="molecule type" value="Genomic_DNA"/>
</dbReference>
<feature type="non-terminal residue" evidence="2">
    <location>
        <position position="76"/>
    </location>
</feature>